<dbReference type="AlphaFoldDB" id="A0A975IBB3"/>
<dbReference type="EC" id="2.3.1.1" evidence="3"/>
<dbReference type="EMBL" id="CP054257">
    <property type="protein sequence ID" value="QTQ10725.1"/>
    <property type="molecule type" value="Genomic_DNA"/>
</dbReference>
<dbReference type="Gene3D" id="3.40.630.30">
    <property type="match status" value="1"/>
</dbReference>
<name>A0A975IBB3_9SPIR</name>
<dbReference type="Pfam" id="PF00696">
    <property type="entry name" value="AA_kinase"/>
    <property type="match status" value="1"/>
</dbReference>
<dbReference type="GO" id="GO:0004042">
    <property type="term" value="F:L-glutamate N-acetyltransferase activity"/>
    <property type="evidence" value="ECO:0007669"/>
    <property type="project" value="InterPro"/>
</dbReference>
<dbReference type="InterPro" id="IPR016181">
    <property type="entry name" value="Acyl_CoA_acyltransferase"/>
</dbReference>
<feature type="region of interest" description="Disordered" evidence="7">
    <location>
        <begin position="256"/>
        <end position="288"/>
    </location>
</feature>
<dbReference type="PROSITE" id="PS51186">
    <property type="entry name" value="GNAT"/>
    <property type="match status" value="1"/>
</dbReference>
<dbReference type="HAMAP" id="MF_01105">
    <property type="entry name" value="N_acetyl_glu_synth"/>
    <property type="match status" value="1"/>
</dbReference>
<sequence length="493" mass="55064">MKTETAKAEQIRSVIRYIKKFKDATVVIYIDDELIDSPLFSSHIRDIALIHASGLNVVIIPGARNYIDKTLTKANIPWKIKNGCRITSEDAMPLIKTAAFEISNIVMTGLAGEHINAVIGNWVRARGMGVIDGFDFATSGEIDKLEIDSIRTILEKRFIPIFPCIGWSLTGKPYNISSLQLAQEIAVYLQADKLFFVVPEAEISKENFIIPDNMILSKEGHLPALNIEELNAFMDINQKSPADDCAPSCTGDCTDSRADDRSNNQIGNPAADSEQNRSYQGVEPSARTREKRIKEKILSLLRLSKKACDLGVHRVHILNGLSDGVIPCEIFSELGSGTMIYTNNYGRIREMRPEDIPAVLRLMRPFVEKGILLPRTESSLFNEINDFIIYELDDGIRACAALHIFEGAQGEIAALAVDESYSHTGIGPKLISHLTQRAKKQKLKNIFVLTTQTADWFENLGFKAADIQTLPEKRKKTWTANRNSKLLRMQISD</sequence>
<dbReference type="PANTHER" id="PTHR30602:SF12">
    <property type="entry name" value="AMINO-ACID ACETYLTRANSFERASE NAGS1, CHLOROPLASTIC-RELATED"/>
    <property type="match status" value="1"/>
</dbReference>
<reference evidence="9" key="1">
    <citation type="submission" date="2020-05" db="EMBL/GenBank/DDBJ databases">
        <authorList>
            <person name="Zeng H."/>
            <person name="Chan Y.K."/>
            <person name="Watt R.M."/>
        </authorList>
    </citation>
    <scope>NUCLEOTIDE SEQUENCE</scope>
    <source>
        <strain evidence="9">ATCC 700773</strain>
    </source>
</reference>
<dbReference type="PANTHER" id="PTHR30602">
    <property type="entry name" value="AMINO-ACID ACETYLTRANSFERASE"/>
    <property type="match status" value="1"/>
</dbReference>
<organism evidence="9 10">
    <name type="scientific">Treponema parvum</name>
    <dbReference type="NCBI Taxonomy" id="138851"/>
    <lineage>
        <taxon>Bacteria</taxon>
        <taxon>Pseudomonadati</taxon>
        <taxon>Spirochaetota</taxon>
        <taxon>Spirochaetia</taxon>
        <taxon>Spirochaetales</taxon>
        <taxon>Treponemataceae</taxon>
        <taxon>Treponema</taxon>
    </lineage>
</organism>
<dbReference type="Pfam" id="PF13508">
    <property type="entry name" value="Acetyltransf_7"/>
    <property type="match status" value="1"/>
</dbReference>
<dbReference type="SUPFAM" id="SSF55729">
    <property type="entry name" value="Acyl-CoA N-acyltransferases (Nat)"/>
    <property type="match status" value="1"/>
</dbReference>
<feature type="domain" description="N-acetyltransferase" evidence="8">
    <location>
        <begin position="346"/>
        <end position="488"/>
    </location>
</feature>
<comment type="similarity">
    <text evidence="2">Belongs to the acetyltransferase family. ArgA subfamily.</text>
</comment>
<evidence type="ECO:0000256" key="5">
    <source>
        <dbReference type="ARBA" id="ARBA00023315"/>
    </source>
</evidence>
<dbReference type="InterPro" id="IPR001048">
    <property type="entry name" value="Asp/Glu/Uridylate_kinase"/>
</dbReference>
<keyword evidence="5" id="KW-0012">Acyltransferase</keyword>
<evidence type="ECO:0000313" key="10">
    <source>
        <dbReference type="Proteomes" id="UP000671995"/>
    </source>
</evidence>
<evidence type="ECO:0000256" key="3">
    <source>
        <dbReference type="ARBA" id="ARBA00012697"/>
    </source>
</evidence>
<dbReference type="Proteomes" id="UP000671995">
    <property type="component" value="Chromosome"/>
</dbReference>
<evidence type="ECO:0000259" key="8">
    <source>
        <dbReference type="PROSITE" id="PS51186"/>
    </source>
</evidence>
<evidence type="ECO:0000256" key="2">
    <source>
        <dbReference type="ARBA" id="ARBA00009145"/>
    </source>
</evidence>
<comment type="catalytic activity">
    <reaction evidence="6">
        <text>L-glutamate + acetyl-CoA = N-acetyl-L-glutamate + CoA + H(+)</text>
        <dbReference type="Rhea" id="RHEA:24292"/>
        <dbReference type="ChEBI" id="CHEBI:15378"/>
        <dbReference type="ChEBI" id="CHEBI:29985"/>
        <dbReference type="ChEBI" id="CHEBI:44337"/>
        <dbReference type="ChEBI" id="CHEBI:57287"/>
        <dbReference type="ChEBI" id="CHEBI:57288"/>
        <dbReference type="EC" id="2.3.1.1"/>
    </reaction>
</comment>
<dbReference type="InterPro" id="IPR000182">
    <property type="entry name" value="GNAT_dom"/>
</dbReference>
<evidence type="ECO:0000256" key="7">
    <source>
        <dbReference type="SAM" id="MobiDB-lite"/>
    </source>
</evidence>
<dbReference type="InterPro" id="IPR010167">
    <property type="entry name" value="NH2A_AcTrfase"/>
</dbReference>
<evidence type="ECO:0000313" key="9">
    <source>
        <dbReference type="EMBL" id="QTQ10725.1"/>
    </source>
</evidence>
<comment type="pathway">
    <text evidence="1">Amino-acid biosynthesis; L-arginine biosynthesis; N(2)-acetyl-L-ornithine from L-glutamate: step 1/4.</text>
</comment>
<evidence type="ECO:0000256" key="4">
    <source>
        <dbReference type="ARBA" id="ARBA00022679"/>
    </source>
</evidence>
<reference evidence="9" key="2">
    <citation type="journal article" date="2021" name="Microbiol. Resour. Announc.">
        <title>Complete Genome Sequences of Three Human Oral Treponema parvum Isolates.</title>
        <authorList>
            <person name="Zeng H."/>
            <person name="Watt R.M."/>
        </authorList>
    </citation>
    <scope>NUCLEOTIDE SEQUENCE</scope>
    <source>
        <strain evidence="9">ATCC 700773</strain>
    </source>
</reference>
<dbReference type="GO" id="GO:0006526">
    <property type="term" value="P:L-arginine biosynthetic process"/>
    <property type="evidence" value="ECO:0007669"/>
    <property type="project" value="InterPro"/>
</dbReference>
<proteinExistence type="inferred from homology"/>
<keyword evidence="4" id="KW-0808">Transferase</keyword>
<evidence type="ECO:0000256" key="6">
    <source>
        <dbReference type="ARBA" id="ARBA00048372"/>
    </source>
</evidence>
<dbReference type="GO" id="GO:0005737">
    <property type="term" value="C:cytoplasm"/>
    <property type="evidence" value="ECO:0007669"/>
    <property type="project" value="InterPro"/>
</dbReference>
<dbReference type="PIRSF" id="PIRSF000423">
    <property type="entry name" value="ArgA"/>
    <property type="match status" value="1"/>
</dbReference>
<evidence type="ECO:0000256" key="1">
    <source>
        <dbReference type="ARBA" id="ARBA00004925"/>
    </source>
</evidence>
<dbReference type="RefSeq" id="WP_210117521.1">
    <property type="nucleotide sequence ID" value="NZ_CP054257.1"/>
</dbReference>
<accession>A0A975IBB3</accession>
<gene>
    <name evidence="9" type="ORF">HRI96_00020</name>
</gene>
<protein>
    <recommendedName>
        <fullName evidence="3">amino-acid N-acetyltransferase</fullName>
        <ecNumber evidence="3">2.3.1.1</ecNumber>
    </recommendedName>
</protein>
<dbReference type="CDD" id="cd04301">
    <property type="entry name" value="NAT_SF"/>
    <property type="match status" value="1"/>
</dbReference>
<dbReference type="InterPro" id="IPR036393">
    <property type="entry name" value="AceGlu_kinase-like_sf"/>
</dbReference>
<dbReference type="Gene3D" id="3.40.1160.10">
    <property type="entry name" value="Acetylglutamate kinase-like"/>
    <property type="match status" value="1"/>
</dbReference>
<dbReference type="SUPFAM" id="SSF53633">
    <property type="entry name" value="Carbamate kinase-like"/>
    <property type="match status" value="2"/>
</dbReference>